<dbReference type="STRING" id="6185.A0A094ZZC8"/>
<reference evidence="4" key="1">
    <citation type="journal article" date="2012" name="Nat. Genet.">
        <title>Whole-genome sequence of Schistosoma haematobium.</title>
        <authorList>
            <person name="Young N.D."/>
            <person name="Jex A.R."/>
            <person name="Li B."/>
            <person name="Liu S."/>
            <person name="Yang L."/>
            <person name="Xiong Z."/>
            <person name="Li Y."/>
            <person name="Cantacessi C."/>
            <person name="Hall R.S."/>
            <person name="Xu X."/>
            <person name="Chen F."/>
            <person name="Wu X."/>
            <person name="Zerlotini A."/>
            <person name="Oliveira G."/>
            <person name="Hofmann A."/>
            <person name="Zhang G."/>
            <person name="Fang X."/>
            <person name="Kang Y."/>
            <person name="Campbell B.E."/>
            <person name="Loukas A."/>
            <person name="Ranganathan S."/>
            <person name="Rollinson D."/>
            <person name="Rinaldi G."/>
            <person name="Brindley P.J."/>
            <person name="Yang H."/>
            <person name="Wang J."/>
            <person name="Wang J."/>
            <person name="Gasser R.B."/>
        </authorList>
    </citation>
    <scope>NUCLEOTIDE SEQUENCE [LARGE SCALE GENOMIC DNA]</scope>
</reference>
<protein>
    <submittedName>
        <fullName evidence="4">V-type proton ATPase subunit D</fullName>
    </submittedName>
</protein>
<dbReference type="EMBL" id="KL251433">
    <property type="protein sequence ID" value="KGB40330.1"/>
    <property type="molecule type" value="Genomic_DNA"/>
</dbReference>
<evidence type="ECO:0000313" key="4">
    <source>
        <dbReference type="EMBL" id="KGB40330.1"/>
    </source>
</evidence>
<gene>
    <name evidence="4" type="ORF">MS3_08795</name>
</gene>
<evidence type="ECO:0000256" key="1">
    <source>
        <dbReference type="ARBA" id="ARBA00005850"/>
    </source>
</evidence>
<dbReference type="PANTHER" id="PTHR11671">
    <property type="entry name" value="V-TYPE ATP SYNTHASE SUBUNIT D"/>
    <property type="match status" value="1"/>
</dbReference>
<keyword evidence="3" id="KW-0406">Ion transport</keyword>
<proteinExistence type="inferred from homology"/>
<organism evidence="4">
    <name type="scientific">Schistosoma haematobium</name>
    <name type="common">Blood fluke</name>
    <dbReference type="NCBI Taxonomy" id="6185"/>
    <lineage>
        <taxon>Eukaryota</taxon>
        <taxon>Metazoa</taxon>
        <taxon>Spiralia</taxon>
        <taxon>Lophotrochozoa</taxon>
        <taxon>Platyhelminthes</taxon>
        <taxon>Trematoda</taxon>
        <taxon>Digenea</taxon>
        <taxon>Strigeidida</taxon>
        <taxon>Schistosomatoidea</taxon>
        <taxon>Schistosomatidae</taxon>
        <taxon>Schistosoma</taxon>
    </lineage>
</organism>
<name>A0A094ZZC8_SCHHA</name>
<dbReference type="AlphaFoldDB" id="A0A094ZZC8"/>
<dbReference type="Pfam" id="PF01813">
    <property type="entry name" value="ATP-synt_D"/>
    <property type="match status" value="1"/>
</dbReference>
<evidence type="ECO:0000256" key="3">
    <source>
        <dbReference type="ARBA" id="ARBA00023065"/>
    </source>
</evidence>
<evidence type="ECO:0000256" key="2">
    <source>
        <dbReference type="ARBA" id="ARBA00022448"/>
    </source>
</evidence>
<dbReference type="InterPro" id="IPR002699">
    <property type="entry name" value="V_ATPase_D"/>
</dbReference>
<sequence length="157" mass="18139">MFSNTELILSHTLISFNVIVQAYMYISYELTGLAGGGQQIDRLKKNYSKAVDLLVDLASLQTSFITLDDIIKATNRRVNAIEFVIIPKIERTLNYITQELDEREREEFFRLKKVQEKKKRNRALKELELKSKGFELASADHAPNILNEDENEGQILF</sequence>
<comment type="similarity">
    <text evidence="1">Belongs to the V-ATPase D subunit family.</text>
</comment>
<dbReference type="GO" id="GO:0046961">
    <property type="term" value="F:proton-transporting ATPase activity, rotational mechanism"/>
    <property type="evidence" value="ECO:0007669"/>
    <property type="project" value="InterPro"/>
</dbReference>
<accession>A0A094ZZC8</accession>
<keyword evidence="2" id="KW-0813">Transport</keyword>
<dbReference type="NCBIfam" id="TIGR00309">
    <property type="entry name" value="V_ATPase_subD"/>
    <property type="match status" value="1"/>
</dbReference>
<dbReference type="Gene3D" id="1.10.287.3240">
    <property type="match status" value="1"/>
</dbReference>